<dbReference type="Proteomes" id="UP000694569">
    <property type="component" value="Unplaced"/>
</dbReference>
<dbReference type="GO" id="GO:0001764">
    <property type="term" value="P:neuron migration"/>
    <property type="evidence" value="ECO:0007669"/>
    <property type="project" value="TreeGrafter"/>
</dbReference>
<evidence type="ECO:0000313" key="9">
    <source>
        <dbReference type="Proteomes" id="UP000694569"/>
    </source>
</evidence>
<evidence type="ECO:0000256" key="6">
    <source>
        <dbReference type="SAM" id="MobiDB-lite"/>
    </source>
</evidence>
<dbReference type="GO" id="GO:0030027">
    <property type="term" value="C:lamellipodium"/>
    <property type="evidence" value="ECO:0007669"/>
    <property type="project" value="TreeGrafter"/>
</dbReference>
<evidence type="ECO:0000256" key="1">
    <source>
        <dbReference type="ARBA" id="ARBA00004496"/>
    </source>
</evidence>
<feature type="region of interest" description="Disordered" evidence="6">
    <location>
        <begin position="174"/>
        <end position="202"/>
    </location>
</feature>
<dbReference type="AlphaFoldDB" id="A0A8C5QQK2"/>
<proteinExistence type="inferred from homology"/>
<dbReference type="InterPro" id="IPR012849">
    <property type="entry name" value="Abl-interactor_HHR_dom"/>
</dbReference>
<keyword evidence="3" id="KW-0963">Cytoplasm</keyword>
<dbReference type="PANTHER" id="PTHR10460:SF58">
    <property type="entry name" value="ABI GENE FAMILY MEMBER 3 ISOFORM X1"/>
    <property type="match status" value="1"/>
</dbReference>
<evidence type="ECO:0000256" key="5">
    <source>
        <dbReference type="ARBA" id="ARBA00023054"/>
    </source>
</evidence>
<feature type="region of interest" description="Disordered" evidence="6">
    <location>
        <begin position="286"/>
        <end position="321"/>
    </location>
</feature>
<dbReference type="GeneTree" id="ENSGT00940000156089"/>
<dbReference type="InterPro" id="IPR028457">
    <property type="entry name" value="ABI"/>
</dbReference>
<keyword evidence="9" id="KW-1185">Reference proteome</keyword>
<dbReference type="Ensembl" id="ENSLLET00000042856.1">
    <property type="protein sequence ID" value="ENSLLEP00000041202.1"/>
    <property type="gene ID" value="ENSLLEG00000026220.1"/>
</dbReference>
<dbReference type="GO" id="GO:0035591">
    <property type="term" value="F:signaling adaptor activity"/>
    <property type="evidence" value="ECO:0007669"/>
    <property type="project" value="TreeGrafter"/>
</dbReference>
<dbReference type="GO" id="GO:0031209">
    <property type="term" value="C:SCAR complex"/>
    <property type="evidence" value="ECO:0007669"/>
    <property type="project" value="TreeGrafter"/>
</dbReference>
<evidence type="ECO:0000256" key="2">
    <source>
        <dbReference type="ARBA" id="ARBA00010020"/>
    </source>
</evidence>
<evidence type="ECO:0000259" key="7">
    <source>
        <dbReference type="Pfam" id="PF07815"/>
    </source>
</evidence>
<dbReference type="GO" id="GO:0098858">
    <property type="term" value="C:actin-based cell projection"/>
    <property type="evidence" value="ECO:0007669"/>
    <property type="project" value="TreeGrafter"/>
</dbReference>
<reference evidence="8" key="2">
    <citation type="submission" date="2025-09" db="UniProtKB">
        <authorList>
            <consortium name="Ensembl"/>
        </authorList>
    </citation>
    <scope>IDENTIFICATION</scope>
</reference>
<feature type="domain" description="Abl-interactor homeo-domain homologous" evidence="7">
    <location>
        <begin position="104"/>
        <end position="173"/>
    </location>
</feature>
<evidence type="ECO:0000256" key="3">
    <source>
        <dbReference type="ARBA" id="ARBA00022490"/>
    </source>
</evidence>
<keyword evidence="5" id="KW-0175">Coiled coil</keyword>
<comment type="subcellular location">
    <subcellularLocation>
        <location evidence="1">Cytoplasm</location>
    </subcellularLocation>
</comment>
<dbReference type="Gene3D" id="6.10.140.1620">
    <property type="match status" value="1"/>
</dbReference>
<dbReference type="GO" id="GO:0017124">
    <property type="term" value="F:SH3 domain binding"/>
    <property type="evidence" value="ECO:0007669"/>
    <property type="project" value="TreeGrafter"/>
</dbReference>
<comment type="similarity">
    <text evidence="2">Belongs to the ABI family.</text>
</comment>
<evidence type="ECO:0000256" key="4">
    <source>
        <dbReference type="ARBA" id="ARBA00022553"/>
    </source>
</evidence>
<protein>
    <recommendedName>
        <fullName evidence="7">Abl-interactor homeo-domain homologous domain-containing protein</fullName>
    </recommendedName>
</protein>
<organism evidence="8 9">
    <name type="scientific">Leptobrachium leishanense</name>
    <name type="common">Leishan spiny toad</name>
    <dbReference type="NCBI Taxonomy" id="445787"/>
    <lineage>
        <taxon>Eukaryota</taxon>
        <taxon>Metazoa</taxon>
        <taxon>Chordata</taxon>
        <taxon>Craniata</taxon>
        <taxon>Vertebrata</taxon>
        <taxon>Euteleostomi</taxon>
        <taxon>Amphibia</taxon>
        <taxon>Batrachia</taxon>
        <taxon>Anura</taxon>
        <taxon>Pelobatoidea</taxon>
        <taxon>Megophryidae</taxon>
        <taxon>Leptobrachium</taxon>
    </lineage>
</organism>
<accession>A0A8C5QQK2</accession>
<name>A0A8C5QQK2_9ANUR</name>
<dbReference type="Pfam" id="PF07815">
    <property type="entry name" value="Abi_HHR"/>
    <property type="match status" value="1"/>
</dbReference>
<reference evidence="8" key="1">
    <citation type="submission" date="2025-08" db="UniProtKB">
        <authorList>
            <consortium name="Ensembl"/>
        </authorList>
    </citation>
    <scope>IDENTIFICATION</scope>
</reference>
<dbReference type="PANTHER" id="PTHR10460">
    <property type="entry name" value="ABL INTERACTOR FAMILY MEMBER"/>
    <property type="match status" value="1"/>
</dbReference>
<keyword evidence="4" id="KW-0597">Phosphoprotein</keyword>
<evidence type="ECO:0000313" key="8">
    <source>
        <dbReference type="Ensembl" id="ENSLLEP00000041202.1"/>
    </source>
</evidence>
<sequence>MKQLGMEDESTARRSLQDHYISINTARQALSSSYQNLQNVADYCEKNYMEASDKQKALQDTMSLVTQTLASVASQIVVASGAVVCMLEEQNHILLQEDRKLCFISQLVDIHSEKVSRQKIGSLTTRRRFPPTEKILNVEKLQRQTSYTRHPLNFTSLDNVGNGIIDSDSQFTKTGTMSRRASSKSLTQKPGSLGRSSRANTPILTPLIPEGKFTPPPTPPVVNVPSPVSPVFSCSSSFPPPLSANDPYGVNQSGLADFPPPLDMNDFPPPMDYEMNVSPWFSSPIEEETMSSLQEFEDSLPPPPPPDYEMKNDLWKLSNSK</sequence>